<dbReference type="PRINTS" id="PR00385">
    <property type="entry name" value="P450"/>
</dbReference>
<feature type="binding site" description="axial binding residue" evidence="13">
    <location>
        <position position="492"/>
    </location>
    <ligand>
        <name>heme</name>
        <dbReference type="ChEBI" id="CHEBI:30413"/>
    </ligand>
    <ligandPart>
        <name>Fe</name>
        <dbReference type="ChEBI" id="CHEBI:18248"/>
    </ligandPart>
</feature>
<evidence type="ECO:0000256" key="10">
    <source>
        <dbReference type="ARBA" id="ARBA00023004"/>
    </source>
</evidence>
<comment type="similarity">
    <text evidence="4 14">Belongs to the cytochrome P450 family.</text>
</comment>
<keyword evidence="17" id="KW-1185">Reference proteome</keyword>
<evidence type="ECO:0000313" key="17">
    <source>
        <dbReference type="Proteomes" id="UP000775547"/>
    </source>
</evidence>
<evidence type="ECO:0000256" key="8">
    <source>
        <dbReference type="ARBA" id="ARBA00022989"/>
    </source>
</evidence>
<evidence type="ECO:0000256" key="5">
    <source>
        <dbReference type="ARBA" id="ARBA00022617"/>
    </source>
</evidence>
<dbReference type="InterPro" id="IPR002401">
    <property type="entry name" value="Cyt_P450_E_grp-I"/>
</dbReference>
<dbReference type="PANTHER" id="PTHR24305:SF166">
    <property type="entry name" value="CYTOCHROME P450 12A4, MITOCHONDRIAL-RELATED"/>
    <property type="match status" value="1"/>
</dbReference>
<evidence type="ECO:0000256" key="3">
    <source>
        <dbReference type="ARBA" id="ARBA00004721"/>
    </source>
</evidence>
<feature type="region of interest" description="Disordered" evidence="15">
    <location>
        <begin position="451"/>
        <end position="479"/>
    </location>
</feature>
<dbReference type="InterPro" id="IPR050121">
    <property type="entry name" value="Cytochrome_P450_monoxygenase"/>
</dbReference>
<dbReference type="AlphaFoldDB" id="A0A9P7KEG7"/>
<accession>A0A9P7KEG7</accession>
<evidence type="ECO:0000256" key="9">
    <source>
        <dbReference type="ARBA" id="ARBA00023002"/>
    </source>
</evidence>
<keyword evidence="11 14" id="KW-0503">Monooxygenase</keyword>
<evidence type="ECO:0000256" key="11">
    <source>
        <dbReference type="ARBA" id="ARBA00023033"/>
    </source>
</evidence>
<comment type="subcellular location">
    <subcellularLocation>
        <location evidence="2">Membrane</location>
    </subcellularLocation>
</comment>
<organism evidence="16 17">
    <name type="scientific">Asterophora parasitica</name>
    <dbReference type="NCBI Taxonomy" id="117018"/>
    <lineage>
        <taxon>Eukaryota</taxon>
        <taxon>Fungi</taxon>
        <taxon>Dikarya</taxon>
        <taxon>Basidiomycota</taxon>
        <taxon>Agaricomycotina</taxon>
        <taxon>Agaricomycetes</taxon>
        <taxon>Agaricomycetidae</taxon>
        <taxon>Agaricales</taxon>
        <taxon>Tricholomatineae</taxon>
        <taxon>Lyophyllaceae</taxon>
        <taxon>Asterophora</taxon>
    </lineage>
</organism>
<protein>
    <recommendedName>
        <fullName evidence="18">Cytochrome P450</fullName>
    </recommendedName>
</protein>
<keyword evidence="6" id="KW-0812">Transmembrane</keyword>
<evidence type="ECO:0000256" key="15">
    <source>
        <dbReference type="SAM" id="MobiDB-lite"/>
    </source>
</evidence>
<dbReference type="PRINTS" id="PR00463">
    <property type="entry name" value="EP450I"/>
</dbReference>
<keyword evidence="9 14" id="KW-0560">Oxidoreductase</keyword>
<evidence type="ECO:0000256" key="12">
    <source>
        <dbReference type="ARBA" id="ARBA00023136"/>
    </source>
</evidence>
<evidence type="ECO:0000256" key="13">
    <source>
        <dbReference type="PIRSR" id="PIRSR602401-1"/>
    </source>
</evidence>
<dbReference type="SUPFAM" id="SSF48264">
    <property type="entry name" value="Cytochrome P450"/>
    <property type="match status" value="1"/>
</dbReference>
<proteinExistence type="inferred from homology"/>
<reference evidence="16" key="2">
    <citation type="submission" date="2021-10" db="EMBL/GenBank/DDBJ databases">
        <title>Phylogenomics reveals ancestral predisposition of the termite-cultivated fungus Termitomyces towards a domesticated lifestyle.</title>
        <authorList>
            <person name="Auxier B."/>
            <person name="Grum-Grzhimaylo A."/>
            <person name="Cardenas M.E."/>
            <person name="Lodge J.D."/>
            <person name="Laessoe T."/>
            <person name="Pedersen O."/>
            <person name="Smith M.E."/>
            <person name="Kuyper T.W."/>
            <person name="Franco-Molano E.A."/>
            <person name="Baroni T.J."/>
            <person name="Aanen D.K."/>
        </authorList>
    </citation>
    <scope>NUCLEOTIDE SEQUENCE</scope>
    <source>
        <strain evidence="16">AP01</strain>
        <tissue evidence="16">Mycelium</tissue>
    </source>
</reference>
<keyword evidence="7 13" id="KW-0479">Metal-binding</keyword>
<evidence type="ECO:0000256" key="2">
    <source>
        <dbReference type="ARBA" id="ARBA00004370"/>
    </source>
</evidence>
<dbReference type="GO" id="GO:0016020">
    <property type="term" value="C:membrane"/>
    <property type="evidence" value="ECO:0007669"/>
    <property type="project" value="UniProtKB-SubCell"/>
</dbReference>
<sequence length="551" mass="60901">MPGALLPTSWWNFGPYGPWVHRDTLYKKFGSENFSVVPFLVGAPALYTSNLEVVRQVIGTEHRPGHPFQKSPLVNRPLGKWGQNIVAALGGETWKKHRRVVGPAFNNKLYEKVWDESIATYRQMEDAEGWGQGTDPDAKRVVDLPSVQEISTKDMYSHNVRSQIALLVIARCGFGFSFDWNAPPVGSNGEMSVQEALRVLADSFVVGLIAPNWHLAPGVYQRSFDIEDLTIVLNSFSRLREAFASFSGFMTREIMQRTTEVRAAGDAEDRVDAFTMLVKANEQMKGGGKLKLDSQEVIGNVFMMLFAGHETTAHTLSATLSLLALHQDAQDEISQQIAEVVGYERDPKFEDYDKLDKVLNAFLESLRMFPAAHVVIRDTIEDTVLQLPSPVGQEEPSSMALPIHKGTSIVIDMIGLRTFALPLITLPFGETESQLAHTEYNPRYFPNPTSFKPSRWAGVNPNPGSGDGAPASDPEPEPENAFTAFGIGSRSCLGRKFATTEAVAVLTMLLRDWRVEPALLVGETKEGWRERVLGSPVLGLTLGVRQADVSN</sequence>
<keyword evidence="10 13" id="KW-0408">Iron</keyword>
<evidence type="ECO:0000256" key="6">
    <source>
        <dbReference type="ARBA" id="ARBA00022692"/>
    </source>
</evidence>
<comment type="pathway">
    <text evidence="3">Secondary metabolite biosynthesis; terpenoid biosynthesis.</text>
</comment>
<keyword evidence="8" id="KW-1133">Transmembrane helix</keyword>
<comment type="caution">
    <text evidence="16">The sequence shown here is derived from an EMBL/GenBank/DDBJ whole genome shotgun (WGS) entry which is preliminary data.</text>
</comment>
<dbReference type="InterPro" id="IPR017972">
    <property type="entry name" value="Cyt_P450_CS"/>
</dbReference>
<dbReference type="GO" id="GO:0004497">
    <property type="term" value="F:monooxygenase activity"/>
    <property type="evidence" value="ECO:0007669"/>
    <property type="project" value="UniProtKB-KW"/>
</dbReference>
<keyword evidence="12" id="KW-0472">Membrane</keyword>
<dbReference type="PANTHER" id="PTHR24305">
    <property type="entry name" value="CYTOCHROME P450"/>
    <property type="match status" value="1"/>
</dbReference>
<dbReference type="Gene3D" id="1.10.630.10">
    <property type="entry name" value="Cytochrome P450"/>
    <property type="match status" value="1"/>
</dbReference>
<dbReference type="EMBL" id="JABCKV010000022">
    <property type="protein sequence ID" value="KAG5646364.1"/>
    <property type="molecule type" value="Genomic_DNA"/>
</dbReference>
<dbReference type="Proteomes" id="UP000775547">
    <property type="component" value="Unassembled WGS sequence"/>
</dbReference>
<evidence type="ECO:0000256" key="4">
    <source>
        <dbReference type="ARBA" id="ARBA00010617"/>
    </source>
</evidence>
<dbReference type="Pfam" id="PF00067">
    <property type="entry name" value="p450"/>
    <property type="match status" value="2"/>
</dbReference>
<keyword evidence="5 13" id="KW-0349">Heme</keyword>
<dbReference type="GO" id="GO:0005506">
    <property type="term" value="F:iron ion binding"/>
    <property type="evidence" value="ECO:0007669"/>
    <property type="project" value="InterPro"/>
</dbReference>
<dbReference type="InterPro" id="IPR001128">
    <property type="entry name" value="Cyt_P450"/>
</dbReference>
<name>A0A9P7KEG7_9AGAR</name>
<dbReference type="GO" id="GO:0020037">
    <property type="term" value="F:heme binding"/>
    <property type="evidence" value="ECO:0007669"/>
    <property type="project" value="InterPro"/>
</dbReference>
<evidence type="ECO:0000256" key="7">
    <source>
        <dbReference type="ARBA" id="ARBA00022723"/>
    </source>
</evidence>
<evidence type="ECO:0000313" key="16">
    <source>
        <dbReference type="EMBL" id="KAG5646364.1"/>
    </source>
</evidence>
<evidence type="ECO:0008006" key="18">
    <source>
        <dbReference type="Google" id="ProtNLM"/>
    </source>
</evidence>
<evidence type="ECO:0000256" key="14">
    <source>
        <dbReference type="RuleBase" id="RU000461"/>
    </source>
</evidence>
<gene>
    <name evidence="16" type="ORF">DXG03_003687</name>
</gene>
<dbReference type="PROSITE" id="PS00086">
    <property type="entry name" value="CYTOCHROME_P450"/>
    <property type="match status" value="1"/>
</dbReference>
<reference evidence="16" key="1">
    <citation type="submission" date="2020-07" db="EMBL/GenBank/DDBJ databases">
        <authorList>
            <person name="Nieuwenhuis M."/>
            <person name="Van De Peppel L.J.J."/>
        </authorList>
    </citation>
    <scope>NUCLEOTIDE SEQUENCE</scope>
    <source>
        <strain evidence="16">AP01</strain>
        <tissue evidence="16">Mycelium</tissue>
    </source>
</reference>
<comment type="cofactor">
    <cofactor evidence="1 13">
        <name>heme</name>
        <dbReference type="ChEBI" id="CHEBI:30413"/>
    </cofactor>
</comment>
<dbReference type="GO" id="GO:0016705">
    <property type="term" value="F:oxidoreductase activity, acting on paired donors, with incorporation or reduction of molecular oxygen"/>
    <property type="evidence" value="ECO:0007669"/>
    <property type="project" value="InterPro"/>
</dbReference>
<dbReference type="OrthoDB" id="1470350at2759"/>
<evidence type="ECO:0000256" key="1">
    <source>
        <dbReference type="ARBA" id="ARBA00001971"/>
    </source>
</evidence>
<dbReference type="InterPro" id="IPR036396">
    <property type="entry name" value="Cyt_P450_sf"/>
</dbReference>